<reference evidence="6" key="1">
    <citation type="journal article" date="2019" name="Int. J. Syst. Evol. Microbiol.">
        <title>The Global Catalogue of Microorganisms (GCM) 10K type strain sequencing project: providing services to taxonomists for standard genome sequencing and annotation.</title>
        <authorList>
            <consortium name="The Broad Institute Genomics Platform"/>
            <consortium name="The Broad Institute Genome Sequencing Center for Infectious Disease"/>
            <person name="Wu L."/>
            <person name="Ma J."/>
        </authorList>
    </citation>
    <scope>NUCLEOTIDE SEQUENCE [LARGE SCALE GENOMIC DNA]</scope>
    <source>
        <strain evidence="6">CCUG 53519</strain>
    </source>
</reference>
<dbReference type="PRINTS" id="PR00598">
    <property type="entry name" value="HTHMARR"/>
</dbReference>
<dbReference type="SMART" id="SM00347">
    <property type="entry name" value="HTH_MARR"/>
    <property type="match status" value="1"/>
</dbReference>
<dbReference type="PANTHER" id="PTHR42756:SF1">
    <property type="entry name" value="TRANSCRIPTIONAL REPRESSOR OF EMRAB OPERON"/>
    <property type="match status" value="1"/>
</dbReference>
<dbReference type="InterPro" id="IPR000835">
    <property type="entry name" value="HTH_MarR-typ"/>
</dbReference>
<comment type="caution">
    <text evidence="5">The sequence shown here is derived from an EMBL/GenBank/DDBJ whole genome shotgun (WGS) entry which is preliminary data.</text>
</comment>
<dbReference type="SUPFAM" id="SSF46785">
    <property type="entry name" value="Winged helix' DNA-binding domain"/>
    <property type="match status" value="1"/>
</dbReference>
<accession>A0ABW3PWA2</accession>
<dbReference type="Gene3D" id="1.10.10.10">
    <property type="entry name" value="Winged helix-like DNA-binding domain superfamily/Winged helix DNA-binding domain"/>
    <property type="match status" value="1"/>
</dbReference>
<dbReference type="InterPro" id="IPR023187">
    <property type="entry name" value="Tscrpt_reg_MarR-type_CS"/>
</dbReference>
<keyword evidence="3" id="KW-0804">Transcription</keyword>
<keyword evidence="1" id="KW-0805">Transcription regulation</keyword>
<dbReference type="InterPro" id="IPR036388">
    <property type="entry name" value="WH-like_DNA-bd_sf"/>
</dbReference>
<feature type="domain" description="HTH marR-type" evidence="4">
    <location>
        <begin position="1"/>
        <end position="134"/>
    </location>
</feature>
<dbReference type="InterPro" id="IPR036390">
    <property type="entry name" value="WH_DNA-bd_sf"/>
</dbReference>
<keyword evidence="6" id="KW-1185">Reference proteome</keyword>
<evidence type="ECO:0000259" key="4">
    <source>
        <dbReference type="PROSITE" id="PS50995"/>
    </source>
</evidence>
<evidence type="ECO:0000313" key="5">
    <source>
        <dbReference type="EMBL" id="MFD1129110.1"/>
    </source>
</evidence>
<name>A0ABW3PWA2_9BACL</name>
<dbReference type="PANTHER" id="PTHR42756">
    <property type="entry name" value="TRANSCRIPTIONAL REGULATOR, MARR"/>
    <property type="match status" value="1"/>
</dbReference>
<dbReference type="PROSITE" id="PS50995">
    <property type="entry name" value="HTH_MARR_2"/>
    <property type="match status" value="1"/>
</dbReference>
<evidence type="ECO:0000256" key="2">
    <source>
        <dbReference type="ARBA" id="ARBA00023125"/>
    </source>
</evidence>
<sequence length="151" mass="17484">MKQELLSELISGYMMNFVAKYAKILDNELTSSQYFILRTLAREGPQTSTYFAGSLDVTMPAITNLSNKLVRKGYIERRSSESDRRKIVLHITEQGMAFEQQMLDRYKELTNGLWSDFSEEELDLLIAAYKKMIKHQNMDQHTASTRSETVN</sequence>
<dbReference type="RefSeq" id="WP_251582048.1">
    <property type="nucleotide sequence ID" value="NZ_JBHTKX010000001.1"/>
</dbReference>
<organism evidence="5 6">
    <name type="scientific">Paenibacillus provencensis</name>
    <dbReference type="NCBI Taxonomy" id="441151"/>
    <lineage>
        <taxon>Bacteria</taxon>
        <taxon>Bacillati</taxon>
        <taxon>Bacillota</taxon>
        <taxon>Bacilli</taxon>
        <taxon>Bacillales</taxon>
        <taxon>Paenibacillaceae</taxon>
        <taxon>Paenibacillus</taxon>
    </lineage>
</organism>
<dbReference type="Proteomes" id="UP001597169">
    <property type="component" value="Unassembled WGS sequence"/>
</dbReference>
<dbReference type="Pfam" id="PF01047">
    <property type="entry name" value="MarR"/>
    <property type="match status" value="1"/>
</dbReference>
<gene>
    <name evidence="5" type="ORF">ACFQ3J_13090</name>
</gene>
<evidence type="ECO:0000256" key="3">
    <source>
        <dbReference type="ARBA" id="ARBA00023163"/>
    </source>
</evidence>
<dbReference type="PROSITE" id="PS01117">
    <property type="entry name" value="HTH_MARR_1"/>
    <property type="match status" value="1"/>
</dbReference>
<dbReference type="EMBL" id="JBHTKX010000001">
    <property type="protein sequence ID" value="MFD1129110.1"/>
    <property type="molecule type" value="Genomic_DNA"/>
</dbReference>
<evidence type="ECO:0000256" key="1">
    <source>
        <dbReference type="ARBA" id="ARBA00023015"/>
    </source>
</evidence>
<proteinExistence type="predicted"/>
<protein>
    <submittedName>
        <fullName evidence="5">MarR family winged helix-turn-helix transcriptional regulator</fullName>
    </submittedName>
</protein>
<keyword evidence="2" id="KW-0238">DNA-binding</keyword>
<evidence type="ECO:0000313" key="6">
    <source>
        <dbReference type="Proteomes" id="UP001597169"/>
    </source>
</evidence>